<dbReference type="eggNOG" id="ENOG503310J">
    <property type="taxonomic scope" value="Bacteria"/>
</dbReference>
<dbReference type="HOGENOM" id="CLU_132013_1_0_11"/>
<keyword evidence="1" id="KW-0812">Transmembrane</keyword>
<evidence type="ECO:0000313" key="2">
    <source>
        <dbReference type="EMBL" id="AEE44400.1"/>
    </source>
</evidence>
<name>F4H688_CELFA</name>
<organism evidence="2 3">
    <name type="scientific">Cellulomonas fimi (strain ATCC 484 / DSM 20113 / JCM 1341 / CCUG 24087 / LMG 16345 / NBRC 15513 / NCIMB 8980 / NCTC 7547 / NRS-133)</name>
    <dbReference type="NCBI Taxonomy" id="590998"/>
    <lineage>
        <taxon>Bacteria</taxon>
        <taxon>Bacillati</taxon>
        <taxon>Actinomycetota</taxon>
        <taxon>Actinomycetes</taxon>
        <taxon>Micrococcales</taxon>
        <taxon>Cellulomonadaceae</taxon>
        <taxon>Cellulomonas</taxon>
    </lineage>
</organism>
<evidence type="ECO:0008006" key="4">
    <source>
        <dbReference type="Google" id="ProtNLM"/>
    </source>
</evidence>
<proteinExistence type="predicted"/>
<dbReference type="RefSeq" id="WP_013769430.1">
    <property type="nucleotide sequence ID" value="NC_015514.1"/>
</dbReference>
<keyword evidence="1" id="KW-0472">Membrane</keyword>
<feature type="transmembrane region" description="Helical" evidence="1">
    <location>
        <begin position="50"/>
        <end position="71"/>
    </location>
</feature>
<dbReference type="EMBL" id="CP002666">
    <property type="protein sequence ID" value="AEE44400.1"/>
    <property type="molecule type" value="Genomic_DNA"/>
</dbReference>
<keyword evidence="3" id="KW-1185">Reference proteome</keyword>
<dbReference type="KEGG" id="cfi:Celf_0255"/>
<protein>
    <recommendedName>
        <fullName evidence="4">DoxX family protein</fullName>
    </recommendedName>
</protein>
<dbReference type="STRING" id="590998.Celf_0255"/>
<feature type="transmembrane region" description="Helical" evidence="1">
    <location>
        <begin position="20"/>
        <end position="38"/>
    </location>
</feature>
<dbReference type="Proteomes" id="UP000008460">
    <property type="component" value="Chromosome"/>
</dbReference>
<keyword evidence="1" id="KW-1133">Transmembrane helix</keyword>
<feature type="transmembrane region" description="Helical" evidence="1">
    <location>
        <begin position="114"/>
        <end position="133"/>
    </location>
</feature>
<gene>
    <name evidence="2" type="ordered locus">Celf_0255</name>
</gene>
<dbReference type="AlphaFoldDB" id="F4H688"/>
<feature type="transmembrane region" description="Helical" evidence="1">
    <location>
        <begin position="78"/>
        <end position="102"/>
    </location>
</feature>
<sequence length="150" mass="15298">MTAATAGPARSASSRRPVALLLRVVLAACVVTSAVVHLQLWNDGMKNVDVVGPAFLLNGVGGLVLGVLLLVWRSVWPLLGAIGFGVATLGAFVVATSPAGLFGVHSRWEGTPEWVSAITEALAIVLGVVTILVERRLVAAAPGTSVPTAA</sequence>
<evidence type="ECO:0000313" key="3">
    <source>
        <dbReference type="Proteomes" id="UP000008460"/>
    </source>
</evidence>
<evidence type="ECO:0000256" key="1">
    <source>
        <dbReference type="SAM" id="Phobius"/>
    </source>
</evidence>
<accession>F4H688</accession>
<reference evidence="2 3" key="1">
    <citation type="submission" date="2011-04" db="EMBL/GenBank/DDBJ databases">
        <title>Complete sequence of Cellulomonas fimi ATCC 484.</title>
        <authorList>
            <consortium name="US DOE Joint Genome Institute"/>
            <person name="Lucas S."/>
            <person name="Han J."/>
            <person name="Lapidus A."/>
            <person name="Cheng J.-F."/>
            <person name="Goodwin L."/>
            <person name="Pitluck S."/>
            <person name="Peters L."/>
            <person name="Chertkov O."/>
            <person name="Detter J.C."/>
            <person name="Han C."/>
            <person name="Tapia R."/>
            <person name="Land M."/>
            <person name="Hauser L."/>
            <person name="Kyrpides N."/>
            <person name="Ivanova N."/>
            <person name="Ovchinnikova G."/>
            <person name="Pagani I."/>
            <person name="Mead D."/>
            <person name="Brumm P."/>
            <person name="Woyke T."/>
        </authorList>
    </citation>
    <scope>NUCLEOTIDE SEQUENCE [LARGE SCALE GENOMIC DNA]</scope>
    <source>
        <strain evidence="3">ATCC 484 / DSM 20113 / JCM 1341 / NBRC 15513 / NCIMB 8980 / NCTC 7547</strain>
    </source>
</reference>